<evidence type="ECO:0000313" key="3">
    <source>
        <dbReference type="Proteomes" id="UP001209713"/>
    </source>
</evidence>
<dbReference type="RefSeq" id="WP_263529814.1">
    <property type="nucleotide sequence ID" value="NZ_JAOVZB010000002.1"/>
</dbReference>
<dbReference type="InterPro" id="IPR000760">
    <property type="entry name" value="Inositol_monophosphatase-like"/>
</dbReference>
<protein>
    <submittedName>
        <fullName evidence="2">Inositol monophosphatase</fullName>
    </submittedName>
</protein>
<dbReference type="Gene3D" id="3.40.190.80">
    <property type="match status" value="1"/>
</dbReference>
<evidence type="ECO:0000256" key="1">
    <source>
        <dbReference type="ARBA" id="ARBA00009759"/>
    </source>
</evidence>
<dbReference type="PANTHER" id="PTHR20854">
    <property type="entry name" value="INOSITOL MONOPHOSPHATASE"/>
    <property type="match status" value="1"/>
</dbReference>
<proteinExistence type="inferred from homology"/>
<dbReference type="Gene3D" id="3.30.540.10">
    <property type="entry name" value="Fructose-1,6-Bisphosphatase, subunit A, domain 1"/>
    <property type="match status" value="1"/>
</dbReference>
<dbReference type="Proteomes" id="UP001209713">
    <property type="component" value="Unassembled WGS sequence"/>
</dbReference>
<accession>A0ABT2YS07</accession>
<dbReference type="SUPFAM" id="SSF56655">
    <property type="entry name" value="Carbohydrate phosphatase"/>
    <property type="match status" value="1"/>
</dbReference>
<comment type="caution">
    <text evidence="2">The sequence shown here is derived from an EMBL/GenBank/DDBJ whole genome shotgun (WGS) entry which is preliminary data.</text>
</comment>
<keyword evidence="3" id="KW-1185">Reference proteome</keyword>
<evidence type="ECO:0000313" key="2">
    <source>
        <dbReference type="EMBL" id="MCV2402434.1"/>
    </source>
</evidence>
<comment type="similarity">
    <text evidence="1">Belongs to the inositol monophosphatase superfamily.</text>
</comment>
<name>A0ABT2YS07_9GAMM</name>
<dbReference type="PRINTS" id="PR00377">
    <property type="entry name" value="IMPHPHTASES"/>
</dbReference>
<dbReference type="PANTHER" id="PTHR20854:SF4">
    <property type="entry name" value="INOSITOL-1-MONOPHOSPHATASE-RELATED"/>
    <property type="match status" value="1"/>
</dbReference>
<dbReference type="Pfam" id="PF00459">
    <property type="entry name" value="Inositol_P"/>
    <property type="match status" value="1"/>
</dbReference>
<gene>
    <name evidence="2" type="ORF">OFY17_05965</name>
</gene>
<organism evidence="2 3">
    <name type="scientific">Marinomonas sargassi</name>
    <dbReference type="NCBI Taxonomy" id="2984494"/>
    <lineage>
        <taxon>Bacteria</taxon>
        <taxon>Pseudomonadati</taxon>
        <taxon>Pseudomonadota</taxon>
        <taxon>Gammaproteobacteria</taxon>
        <taxon>Oceanospirillales</taxon>
        <taxon>Oceanospirillaceae</taxon>
        <taxon>Marinomonas</taxon>
    </lineage>
</organism>
<sequence length="286" mass="32079">MISANSQKVLINIARRAGREIVMPHFRQLSHSEVETKSCASDLVTIADKACELFISEEVKQQFPDWEIVGEEATALDTSITEKIQTADTCLIIDPIDGTWNYAHGVPDFGIILAVVMKGVTQFGLLYDPVNDDWMYANLSEGAYFQRTSLQEQHSLKQPSQPPLVLKISPQQEFYQLAGIMSVHSYTGRKQQHLATQATHFARINNLPSCPAYRQLSLGHFHFSLTYKMLPWDHAAGVLIYSEAGGICRPLDGSEYKPYMLEGEMLATQSEKLWLALANHFSTPSK</sequence>
<dbReference type="EMBL" id="JAOVZB010000002">
    <property type="protein sequence ID" value="MCV2402434.1"/>
    <property type="molecule type" value="Genomic_DNA"/>
</dbReference>
<reference evidence="2 3" key="1">
    <citation type="submission" date="2022-10" db="EMBL/GenBank/DDBJ databases">
        <title>Marinomonas transparenta sp. nov. and Marinomonas sargassi sp. nov., isolated from marine alga (Sargassum natans (L.) Gaillon).</title>
        <authorList>
            <person name="Wang Y."/>
        </authorList>
    </citation>
    <scope>NUCLEOTIDE SEQUENCE [LARGE SCALE GENOMIC DNA]</scope>
    <source>
        <strain evidence="2 3">C2222</strain>
    </source>
</reference>